<feature type="binding site" evidence="9">
    <location>
        <position position="156"/>
    </location>
    <ligand>
        <name>1-deoxy-D-xylulose 5-phosphate</name>
        <dbReference type="ChEBI" id="CHEBI:57792"/>
    </ligand>
</feature>
<feature type="binding site" evidence="9">
    <location>
        <position position="227"/>
    </location>
    <ligand>
        <name>1-deoxy-D-xylulose 5-phosphate</name>
        <dbReference type="ChEBI" id="CHEBI:57792"/>
    </ligand>
</feature>
<dbReference type="GO" id="GO:0030145">
    <property type="term" value="F:manganese ion binding"/>
    <property type="evidence" value="ECO:0007669"/>
    <property type="project" value="TreeGrafter"/>
</dbReference>
<sequence>MSRTPKLLSVFGSTGSIGTQTLEVVSDAQATDLADEISLYGLVANSSLDDLVGQVKRFSPKVVGLYKSSLYRDAKEQMSAFDVEVVCGEEIYGIVSDSDIVMNAVTGFSGVRVTEQALVLGKRLANANKESIVAAGDLVEIWRQKGNSELIPVDSEHSAIFQVLSSSPLSRVGVKQLVVTASGGPFRSLTKDELDSVTLDEALRHPTWNMGPKNTIDSSTLANKGLEVIEAHYLFGVDYDNIEVVIHPQSIVHSMVEYQDGTVLAQVSMPDMRLPISLAIFYPKRSIHSYGAMDWKTVVSLEFEPPDHERFPALKLAYRAGSLGSGGTCWYNAANEVAVKALVDGVISWKDVAKVLELSMDRYEQCNISSVDDVMSVDGRARSVAHRVVEEIT</sequence>
<feature type="binding site" evidence="9">
    <location>
        <position position="154"/>
    </location>
    <ligand>
        <name>Mn(2+)</name>
        <dbReference type="ChEBI" id="CHEBI:29035"/>
    </ligand>
</feature>
<dbReference type="EC" id="1.1.1.267" evidence="9"/>
<dbReference type="RefSeq" id="WP_072788730.1">
    <property type="nucleotide sequence ID" value="NZ_FQUL01000006.1"/>
</dbReference>
<keyword evidence="5 9" id="KW-0560">Oxidoreductase</keyword>
<dbReference type="GO" id="GO:0070402">
    <property type="term" value="F:NADPH binding"/>
    <property type="evidence" value="ECO:0007669"/>
    <property type="project" value="InterPro"/>
</dbReference>
<evidence type="ECO:0000313" key="14">
    <source>
        <dbReference type="Proteomes" id="UP000184295"/>
    </source>
</evidence>
<evidence type="ECO:0000256" key="3">
    <source>
        <dbReference type="ARBA" id="ARBA00022723"/>
    </source>
</evidence>
<dbReference type="STRING" id="1121881.SAMN02745225_00670"/>
<dbReference type="Gene3D" id="1.10.1740.10">
    <property type="match status" value="1"/>
</dbReference>
<keyword evidence="7 9" id="KW-0414">Isoprene biosynthesis</keyword>
<evidence type="ECO:0000259" key="12">
    <source>
        <dbReference type="Pfam" id="PF13288"/>
    </source>
</evidence>
<keyword evidence="9" id="KW-0460">Magnesium</keyword>
<dbReference type="Pfam" id="PF02670">
    <property type="entry name" value="DXP_reductoisom"/>
    <property type="match status" value="1"/>
</dbReference>
<comment type="caution">
    <text evidence="9">Lacks conserved residue(s) required for the propagation of feature annotation.</text>
</comment>
<feature type="domain" description="1-deoxy-D-xylulose 5-phosphate reductoisomerase N-terminal" evidence="10">
    <location>
        <begin position="8"/>
        <end position="136"/>
    </location>
</feature>
<feature type="binding site" evidence="9">
    <location>
        <position position="223"/>
    </location>
    <ligand>
        <name>1-deoxy-D-xylulose 5-phosphate</name>
        <dbReference type="ChEBI" id="CHEBI:57792"/>
    </ligand>
</feature>
<dbReference type="SUPFAM" id="SSF69055">
    <property type="entry name" value="1-deoxy-D-xylulose-5-phosphate reductoisomerase, C-terminal domain"/>
    <property type="match status" value="1"/>
</dbReference>
<evidence type="ECO:0000259" key="10">
    <source>
        <dbReference type="Pfam" id="PF02670"/>
    </source>
</evidence>
<dbReference type="PANTHER" id="PTHR30525:SF0">
    <property type="entry name" value="1-DEOXY-D-XYLULOSE 5-PHOSPHATE REDUCTOISOMERASE, CHLOROPLASTIC"/>
    <property type="match status" value="1"/>
</dbReference>
<dbReference type="UniPathway" id="UPA00056">
    <property type="reaction ID" value="UER00092"/>
</dbReference>
<feature type="domain" description="DXP reductoisomerase C-terminal" evidence="12">
    <location>
        <begin position="268"/>
        <end position="383"/>
    </location>
</feature>
<dbReference type="OrthoDB" id="9806546at2"/>
<feature type="binding site" evidence="9">
    <location>
        <position position="16"/>
    </location>
    <ligand>
        <name>NADPH</name>
        <dbReference type="ChEBI" id="CHEBI:57783"/>
    </ligand>
</feature>
<evidence type="ECO:0000313" key="13">
    <source>
        <dbReference type="EMBL" id="SHE46027.1"/>
    </source>
</evidence>
<feature type="binding site" evidence="9">
    <location>
        <position position="156"/>
    </location>
    <ligand>
        <name>Mn(2+)</name>
        <dbReference type="ChEBI" id="CHEBI:29035"/>
    </ligand>
</feature>
<dbReference type="Pfam" id="PF08436">
    <property type="entry name" value="DXP_redisom_C"/>
    <property type="match status" value="1"/>
</dbReference>
<feature type="binding site" evidence="9">
    <location>
        <position position="14"/>
    </location>
    <ligand>
        <name>NADPH</name>
        <dbReference type="ChEBI" id="CHEBI:57783"/>
    </ligand>
</feature>
<comment type="catalytic activity">
    <reaction evidence="8">
        <text>2-C-methyl-D-erythritol 4-phosphate + NADP(+) = 1-deoxy-D-xylulose 5-phosphate + NADPH + H(+)</text>
        <dbReference type="Rhea" id="RHEA:13717"/>
        <dbReference type="ChEBI" id="CHEBI:15378"/>
        <dbReference type="ChEBI" id="CHEBI:57783"/>
        <dbReference type="ChEBI" id="CHEBI:57792"/>
        <dbReference type="ChEBI" id="CHEBI:58262"/>
        <dbReference type="ChEBI" id="CHEBI:58349"/>
        <dbReference type="EC" id="1.1.1.267"/>
    </reaction>
    <physiologicalReaction direction="right-to-left" evidence="8">
        <dbReference type="Rhea" id="RHEA:13719"/>
    </physiologicalReaction>
</comment>
<dbReference type="AlphaFoldDB" id="A0A1M4TP08"/>
<feature type="binding site" evidence="9">
    <location>
        <position position="17"/>
    </location>
    <ligand>
        <name>NADPH</name>
        <dbReference type="ChEBI" id="CHEBI:57783"/>
    </ligand>
</feature>
<feature type="binding site" evidence="9">
    <location>
        <position position="211"/>
    </location>
    <ligand>
        <name>NADPH</name>
        <dbReference type="ChEBI" id="CHEBI:57783"/>
    </ligand>
</feature>
<feature type="binding site" evidence="9">
    <location>
        <position position="224"/>
    </location>
    <ligand>
        <name>1-deoxy-D-xylulose 5-phosphate</name>
        <dbReference type="ChEBI" id="CHEBI:57792"/>
    </ligand>
</feature>
<organism evidence="13 14">
    <name type="scientific">Ferrithrix thermotolerans DSM 19514</name>
    <dbReference type="NCBI Taxonomy" id="1121881"/>
    <lineage>
        <taxon>Bacteria</taxon>
        <taxon>Bacillati</taxon>
        <taxon>Actinomycetota</taxon>
        <taxon>Acidimicrobiia</taxon>
        <taxon>Acidimicrobiales</taxon>
        <taxon>Acidimicrobiaceae</taxon>
        <taxon>Ferrithrix</taxon>
    </lineage>
</organism>
<dbReference type="InterPro" id="IPR036291">
    <property type="entry name" value="NAD(P)-bd_dom_sf"/>
</dbReference>
<feature type="binding site" evidence="9">
    <location>
        <position position="128"/>
    </location>
    <ligand>
        <name>NADPH</name>
        <dbReference type="ChEBI" id="CHEBI:57783"/>
    </ligand>
</feature>
<dbReference type="InterPro" id="IPR013644">
    <property type="entry name" value="DXP_reductoisomerase_C"/>
</dbReference>
<keyword evidence="13" id="KW-0413">Isomerase</keyword>
<evidence type="ECO:0000256" key="5">
    <source>
        <dbReference type="ARBA" id="ARBA00023002"/>
    </source>
</evidence>
<dbReference type="PIRSF" id="PIRSF006205">
    <property type="entry name" value="Dxp_reductismrs"/>
    <property type="match status" value="1"/>
</dbReference>
<dbReference type="SUPFAM" id="SSF55347">
    <property type="entry name" value="Glyceraldehyde-3-phosphate dehydrogenase-like, C-terminal domain"/>
    <property type="match status" value="1"/>
</dbReference>
<dbReference type="InterPro" id="IPR013512">
    <property type="entry name" value="DXP_reductoisomerase_N"/>
</dbReference>
<dbReference type="Pfam" id="PF13288">
    <property type="entry name" value="DXPR_C"/>
    <property type="match status" value="1"/>
</dbReference>
<feature type="binding site" evidence="9">
    <location>
        <position position="227"/>
    </location>
    <ligand>
        <name>Mn(2+)</name>
        <dbReference type="ChEBI" id="CHEBI:29035"/>
    </ligand>
</feature>
<feature type="binding site" evidence="9">
    <location>
        <position position="218"/>
    </location>
    <ligand>
        <name>1-deoxy-D-xylulose 5-phosphate</name>
        <dbReference type="ChEBI" id="CHEBI:57792"/>
    </ligand>
</feature>
<evidence type="ECO:0000259" key="11">
    <source>
        <dbReference type="Pfam" id="PF08436"/>
    </source>
</evidence>
<feature type="binding site" evidence="9">
    <location>
        <position position="205"/>
    </location>
    <ligand>
        <name>1-deoxy-D-xylulose 5-phosphate</name>
        <dbReference type="ChEBI" id="CHEBI:57792"/>
    </ligand>
</feature>
<dbReference type="GO" id="GO:0016853">
    <property type="term" value="F:isomerase activity"/>
    <property type="evidence" value="ECO:0007669"/>
    <property type="project" value="UniProtKB-KW"/>
</dbReference>
<dbReference type="InterPro" id="IPR003821">
    <property type="entry name" value="DXP_reductoisomerase"/>
</dbReference>
<comment type="function">
    <text evidence="9">Catalyzes the NADPH-dependent rearrangement and reduction of 1-deoxy-D-xylulose-5-phosphate (DXP) to 2-C-methyl-D-erythritol 4-phosphate (MEP).</text>
</comment>
<evidence type="ECO:0000256" key="8">
    <source>
        <dbReference type="ARBA" id="ARBA00048543"/>
    </source>
</evidence>
<protein>
    <recommendedName>
        <fullName evidence="9">1-deoxy-D-xylulose 5-phosphate reductoisomerase</fullName>
        <shortName evidence="9">DXP reductoisomerase</shortName>
        <ecNumber evidence="9">1.1.1.267</ecNumber>
    </recommendedName>
    <alternativeName>
        <fullName evidence="9">1-deoxyxylulose-5-phosphate reductoisomerase</fullName>
    </alternativeName>
    <alternativeName>
        <fullName evidence="9">2-C-methyl-D-erythritol 4-phosphate synthase</fullName>
    </alternativeName>
</protein>
<dbReference type="NCBIfam" id="TIGR00243">
    <property type="entry name" value="Dxr"/>
    <property type="match status" value="1"/>
</dbReference>
<feature type="binding site" evidence="9">
    <location>
        <position position="15"/>
    </location>
    <ligand>
        <name>NADPH</name>
        <dbReference type="ChEBI" id="CHEBI:57783"/>
    </ligand>
</feature>
<keyword evidence="6 9" id="KW-0464">Manganese</keyword>
<dbReference type="HAMAP" id="MF_00183">
    <property type="entry name" value="DXP_reductoisom"/>
    <property type="match status" value="1"/>
</dbReference>
<dbReference type="GO" id="GO:0051484">
    <property type="term" value="P:isopentenyl diphosphate biosynthetic process, methylerythritol 4-phosphate pathway involved in terpenoid biosynthetic process"/>
    <property type="evidence" value="ECO:0007669"/>
    <property type="project" value="TreeGrafter"/>
</dbReference>
<evidence type="ECO:0000256" key="2">
    <source>
        <dbReference type="ARBA" id="ARBA00006825"/>
    </source>
</evidence>
<feature type="binding site" evidence="9">
    <location>
        <position position="182"/>
    </location>
    <ligand>
        <name>1-deoxy-D-xylulose 5-phosphate</name>
        <dbReference type="ChEBI" id="CHEBI:57792"/>
    </ligand>
</feature>
<reference evidence="14" key="1">
    <citation type="submission" date="2016-11" db="EMBL/GenBank/DDBJ databases">
        <authorList>
            <person name="Varghese N."/>
            <person name="Submissions S."/>
        </authorList>
    </citation>
    <scope>NUCLEOTIDE SEQUENCE [LARGE SCALE GENOMIC DNA]</scope>
    <source>
        <strain evidence="14">DSM 19514</strain>
    </source>
</reference>
<dbReference type="InterPro" id="IPR036169">
    <property type="entry name" value="DXPR_C_sf"/>
</dbReference>
<name>A0A1M4TP08_9ACTN</name>
<keyword evidence="4 9" id="KW-0521">NADP</keyword>
<evidence type="ECO:0000256" key="7">
    <source>
        <dbReference type="ARBA" id="ARBA00023229"/>
    </source>
</evidence>
<feature type="binding site" evidence="9">
    <location>
        <position position="130"/>
    </location>
    <ligand>
        <name>NADPH</name>
        <dbReference type="ChEBI" id="CHEBI:57783"/>
    </ligand>
</feature>
<comment type="pathway">
    <text evidence="1 9">Isoprenoid biosynthesis; isopentenyl diphosphate biosynthesis via DXP pathway; isopentenyl diphosphate from 1-deoxy-D-xylulose 5-phosphate: step 1/6.</text>
</comment>
<proteinExistence type="inferred from homology"/>
<keyword evidence="14" id="KW-1185">Reference proteome</keyword>
<dbReference type="Gene3D" id="3.40.50.720">
    <property type="entry name" value="NAD(P)-binding Rossmann-like Domain"/>
    <property type="match status" value="1"/>
</dbReference>
<dbReference type="PANTHER" id="PTHR30525">
    <property type="entry name" value="1-DEOXY-D-XYLULOSE 5-PHOSPHATE REDUCTOISOMERASE"/>
    <property type="match status" value="1"/>
</dbReference>
<dbReference type="GO" id="GO:0030604">
    <property type="term" value="F:1-deoxy-D-xylulose-5-phosphate reductoisomerase activity"/>
    <property type="evidence" value="ECO:0007669"/>
    <property type="project" value="UniProtKB-UniRule"/>
</dbReference>
<comment type="similarity">
    <text evidence="2 9">Belongs to the DXR family.</text>
</comment>
<evidence type="ECO:0000256" key="1">
    <source>
        <dbReference type="ARBA" id="ARBA00005094"/>
    </source>
</evidence>
<evidence type="ECO:0000256" key="6">
    <source>
        <dbReference type="ARBA" id="ARBA00023211"/>
    </source>
</evidence>
<gene>
    <name evidence="9" type="primary">dxr</name>
    <name evidence="13" type="ORF">SAMN02745225_00670</name>
</gene>
<accession>A0A1M4TP08</accession>
<dbReference type="SUPFAM" id="SSF51735">
    <property type="entry name" value="NAD(P)-binding Rossmann-fold domains"/>
    <property type="match status" value="1"/>
</dbReference>
<dbReference type="InterPro" id="IPR026877">
    <property type="entry name" value="DXPR_C"/>
</dbReference>
<feature type="binding site" evidence="9">
    <location>
        <position position="155"/>
    </location>
    <ligand>
        <name>1-deoxy-D-xylulose 5-phosphate</name>
        <dbReference type="ChEBI" id="CHEBI:57792"/>
    </ligand>
</feature>
<dbReference type="EMBL" id="FQUL01000006">
    <property type="protein sequence ID" value="SHE46027.1"/>
    <property type="molecule type" value="Genomic_DNA"/>
</dbReference>
<comment type="cofactor">
    <cofactor evidence="9">
        <name>Mg(2+)</name>
        <dbReference type="ChEBI" id="CHEBI:18420"/>
    </cofactor>
    <cofactor evidence="9">
        <name>Mn(2+)</name>
        <dbReference type="ChEBI" id="CHEBI:29035"/>
    </cofactor>
</comment>
<evidence type="ECO:0000256" key="4">
    <source>
        <dbReference type="ARBA" id="ARBA00022857"/>
    </source>
</evidence>
<keyword evidence="3 9" id="KW-0479">Metal-binding</keyword>
<feature type="binding site" evidence="9">
    <location>
        <position position="129"/>
    </location>
    <ligand>
        <name>1-deoxy-D-xylulose 5-phosphate</name>
        <dbReference type="ChEBI" id="CHEBI:57792"/>
    </ligand>
</feature>
<feature type="domain" description="1-deoxy-D-xylulose 5-phosphate reductoisomerase C-terminal" evidence="11">
    <location>
        <begin position="150"/>
        <end position="235"/>
    </location>
</feature>
<evidence type="ECO:0000256" key="9">
    <source>
        <dbReference type="HAMAP-Rule" id="MF_00183"/>
    </source>
</evidence>
<dbReference type="Proteomes" id="UP000184295">
    <property type="component" value="Unassembled WGS sequence"/>
</dbReference>